<protein>
    <submittedName>
        <fullName evidence="2">Receptor-type protein kinase, putative</fullName>
    </submittedName>
</protein>
<dbReference type="SMART" id="SM00367">
    <property type="entry name" value="LRR_CC"/>
    <property type="match status" value="8"/>
</dbReference>
<sequence>MSKGEHKMLTCRIGFTDGHRSPTQHHHKRKATTRLLRSLHFNRCRFADAALHQYLSLFAHLTHVDLGNNRTISDHGLCESLSHLCLLTSLNVESTQATDDTLRIIAASLQGLQFLNMFYCRCISDVGVGHLQLLSHLQHLDLRWCVDVTSDGLHMIASSLHHLQHLDVSNCPNVTDAGVEHLVTSSSLSSTIRYLGLSECKLISSYGLNRVASLSQLQSLQIAGPTNVTDSVFAHLLGTLQHLTQLDIGSCESITTAGLSSAALLLADRPLLNLTKLDLGWWQQLTDEGLGSIVSFCPNLVALHLPYCENLTDDGIARIASLHDLQLL</sequence>
<reference evidence="3" key="1">
    <citation type="submission" date="2015-09" db="EMBL/GenBank/DDBJ databases">
        <authorList>
            <consortium name="Pathogen Informatics"/>
        </authorList>
    </citation>
    <scope>NUCLEOTIDE SEQUENCE [LARGE SCALE GENOMIC DNA]</scope>
    <source>
        <strain evidence="3">Lake Konstanz</strain>
    </source>
</reference>
<dbReference type="EMBL" id="CYKH01001039">
    <property type="protein sequence ID" value="CUG79616.1"/>
    <property type="molecule type" value="Genomic_DNA"/>
</dbReference>
<dbReference type="GO" id="GO:0016301">
    <property type="term" value="F:kinase activity"/>
    <property type="evidence" value="ECO:0007669"/>
    <property type="project" value="UniProtKB-KW"/>
</dbReference>
<evidence type="ECO:0000313" key="3">
    <source>
        <dbReference type="Proteomes" id="UP000051952"/>
    </source>
</evidence>
<dbReference type="InterPro" id="IPR057207">
    <property type="entry name" value="FBXL15_LRR"/>
</dbReference>
<dbReference type="VEuPathDB" id="TriTrypDB:BSAL_86160"/>
<dbReference type="Proteomes" id="UP000051952">
    <property type="component" value="Unassembled WGS sequence"/>
</dbReference>
<name>A0A0S4J143_BODSA</name>
<dbReference type="Gene3D" id="3.80.10.10">
    <property type="entry name" value="Ribonuclease Inhibitor"/>
    <property type="match status" value="2"/>
</dbReference>
<dbReference type="OrthoDB" id="245104at2759"/>
<dbReference type="GO" id="GO:0031146">
    <property type="term" value="P:SCF-dependent proteasomal ubiquitin-dependent protein catabolic process"/>
    <property type="evidence" value="ECO:0007669"/>
    <property type="project" value="TreeGrafter"/>
</dbReference>
<proteinExistence type="predicted"/>
<organism evidence="2 3">
    <name type="scientific">Bodo saltans</name>
    <name type="common">Flagellated protozoan</name>
    <dbReference type="NCBI Taxonomy" id="75058"/>
    <lineage>
        <taxon>Eukaryota</taxon>
        <taxon>Discoba</taxon>
        <taxon>Euglenozoa</taxon>
        <taxon>Kinetoplastea</taxon>
        <taxon>Metakinetoplastina</taxon>
        <taxon>Eubodonida</taxon>
        <taxon>Bodonidae</taxon>
        <taxon>Bodo</taxon>
    </lineage>
</organism>
<feature type="domain" description="F-box/LRR-repeat protein 15-like leucin rich repeat" evidence="1">
    <location>
        <begin position="39"/>
        <end position="183"/>
    </location>
</feature>
<keyword evidence="2" id="KW-0675">Receptor</keyword>
<dbReference type="GO" id="GO:0019005">
    <property type="term" value="C:SCF ubiquitin ligase complex"/>
    <property type="evidence" value="ECO:0007669"/>
    <property type="project" value="TreeGrafter"/>
</dbReference>
<evidence type="ECO:0000259" key="1">
    <source>
        <dbReference type="Pfam" id="PF25372"/>
    </source>
</evidence>
<accession>A0A0S4J143</accession>
<dbReference type="InterPro" id="IPR032675">
    <property type="entry name" value="LRR_dom_sf"/>
</dbReference>
<dbReference type="InterPro" id="IPR006553">
    <property type="entry name" value="Leu-rich_rpt_Cys-con_subtyp"/>
</dbReference>
<feature type="non-terminal residue" evidence="2">
    <location>
        <position position="328"/>
    </location>
</feature>
<dbReference type="AlphaFoldDB" id="A0A0S4J143"/>
<keyword evidence="3" id="KW-1185">Reference proteome</keyword>
<dbReference type="Pfam" id="PF25372">
    <property type="entry name" value="DUF7885"/>
    <property type="match status" value="2"/>
</dbReference>
<dbReference type="SUPFAM" id="SSF52047">
    <property type="entry name" value="RNI-like"/>
    <property type="match status" value="1"/>
</dbReference>
<feature type="domain" description="F-box/LRR-repeat protein 15-like leucin rich repeat" evidence="1">
    <location>
        <begin position="186"/>
        <end position="322"/>
    </location>
</feature>
<keyword evidence="2" id="KW-0808">Transferase</keyword>
<keyword evidence="2" id="KW-0418">Kinase</keyword>
<dbReference type="PANTHER" id="PTHR13318">
    <property type="entry name" value="PARTNER OF PAIRED, ISOFORM B-RELATED"/>
    <property type="match status" value="1"/>
</dbReference>
<gene>
    <name evidence="2" type="ORF">BSAL_86160</name>
</gene>
<dbReference type="PANTHER" id="PTHR13318:SF95">
    <property type="entry name" value="F-BOX PROTEIN YLR352W"/>
    <property type="match status" value="1"/>
</dbReference>
<evidence type="ECO:0000313" key="2">
    <source>
        <dbReference type="EMBL" id="CUG79616.1"/>
    </source>
</evidence>